<dbReference type="AlphaFoldDB" id="A0A0A8YH02"/>
<proteinExistence type="predicted"/>
<reference evidence="2" key="1">
    <citation type="submission" date="2014-09" db="EMBL/GenBank/DDBJ databases">
        <authorList>
            <person name="Magalhaes I.L.F."/>
            <person name="Oliveira U."/>
            <person name="Santos F.R."/>
            <person name="Vidigal T.H.D.A."/>
            <person name="Brescovit A.D."/>
            <person name="Santos A.J."/>
        </authorList>
    </citation>
    <scope>NUCLEOTIDE SEQUENCE</scope>
    <source>
        <tissue evidence="2">Shoot tissue taken approximately 20 cm above the soil surface</tissue>
    </source>
</reference>
<feature type="transmembrane region" description="Helical" evidence="1">
    <location>
        <begin position="30"/>
        <end position="50"/>
    </location>
</feature>
<protein>
    <submittedName>
        <fullName evidence="2">Uncharacterized protein</fullName>
    </submittedName>
</protein>
<keyword evidence="1" id="KW-1133">Transmembrane helix</keyword>
<sequence length="51" mass="6151">MCYMASQVSTDAFLSTFKIHFSSIRKKNLFFFWVIFILHMSRQHMIVCLMD</sequence>
<name>A0A0A8YH02_ARUDO</name>
<accession>A0A0A8YH02</accession>
<evidence type="ECO:0000313" key="2">
    <source>
        <dbReference type="EMBL" id="JAD25634.1"/>
    </source>
</evidence>
<keyword evidence="1" id="KW-0812">Transmembrane</keyword>
<evidence type="ECO:0000256" key="1">
    <source>
        <dbReference type="SAM" id="Phobius"/>
    </source>
</evidence>
<reference evidence="2" key="2">
    <citation type="journal article" date="2015" name="Data Brief">
        <title>Shoot transcriptome of the giant reed, Arundo donax.</title>
        <authorList>
            <person name="Barrero R.A."/>
            <person name="Guerrero F.D."/>
            <person name="Moolhuijzen P."/>
            <person name="Goolsby J.A."/>
            <person name="Tidwell J."/>
            <person name="Bellgard S.E."/>
            <person name="Bellgard M.I."/>
        </authorList>
    </citation>
    <scope>NUCLEOTIDE SEQUENCE</scope>
    <source>
        <tissue evidence="2">Shoot tissue taken approximately 20 cm above the soil surface</tissue>
    </source>
</reference>
<organism evidence="2">
    <name type="scientific">Arundo donax</name>
    <name type="common">Giant reed</name>
    <name type="synonym">Donax arundinaceus</name>
    <dbReference type="NCBI Taxonomy" id="35708"/>
    <lineage>
        <taxon>Eukaryota</taxon>
        <taxon>Viridiplantae</taxon>
        <taxon>Streptophyta</taxon>
        <taxon>Embryophyta</taxon>
        <taxon>Tracheophyta</taxon>
        <taxon>Spermatophyta</taxon>
        <taxon>Magnoliopsida</taxon>
        <taxon>Liliopsida</taxon>
        <taxon>Poales</taxon>
        <taxon>Poaceae</taxon>
        <taxon>PACMAD clade</taxon>
        <taxon>Arundinoideae</taxon>
        <taxon>Arundineae</taxon>
        <taxon>Arundo</taxon>
    </lineage>
</organism>
<keyword evidence="1" id="KW-0472">Membrane</keyword>
<dbReference type="EMBL" id="GBRH01272261">
    <property type="protein sequence ID" value="JAD25634.1"/>
    <property type="molecule type" value="Transcribed_RNA"/>
</dbReference>